<keyword evidence="7" id="KW-0997">Cell inner membrane</keyword>
<keyword evidence="3" id="KW-1003">Cell membrane</keyword>
<dbReference type="AlphaFoldDB" id="A0A926NZP6"/>
<dbReference type="GO" id="GO:0022857">
    <property type="term" value="F:transmembrane transporter activity"/>
    <property type="evidence" value="ECO:0007669"/>
    <property type="project" value="UniProtKB-UniRule"/>
</dbReference>
<evidence type="ECO:0000256" key="2">
    <source>
        <dbReference type="ARBA" id="ARBA00022448"/>
    </source>
</evidence>
<feature type="domain" description="Tripartite ATP-independent periplasmic transporters DctQ component" evidence="8">
    <location>
        <begin position="48"/>
        <end position="159"/>
    </location>
</feature>
<dbReference type="RefSeq" id="WP_190294053.1">
    <property type="nucleotide sequence ID" value="NZ_JABFCZ010000036.1"/>
</dbReference>
<evidence type="ECO:0000313" key="9">
    <source>
        <dbReference type="EMBL" id="MBD1549364.1"/>
    </source>
</evidence>
<dbReference type="EMBL" id="JABFCZ010000036">
    <property type="protein sequence ID" value="MBD1549364.1"/>
    <property type="molecule type" value="Genomic_DNA"/>
</dbReference>
<dbReference type="GO" id="GO:0005886">
    <property type="term" value="C:plasma membrane"/>
    <property type="evidence" value="ECO:0007669"/>
    <property type="project" value="UniProtKB-SubCell"/>
</dbReference>
<keyword evidence="4 7" id="KW-0812">Transmembrane</keyword>
<feature type="transmembrane region" description="Helical" evidence="7">
    <location>
        <begin position="12"/>
        <end position="36"/>
    </location>
</feature>
<evidence type="ECO:0000256" key="6">
    <source>
        <dbReference type="ARBA" id="ARBA00023136"/>
    </source>
</evidence>
<dbReference type="Proteomes" id="UP000598467">
    <property type="component" value="Unassembled WGS sequence"/>
</dbReference>
<dbReference type="Pfam" id="PF04290">
    <property type="entry name" value="DctQ"/>
    <property type="match status" value="1"/>
</dbReference>
<comment type="function">
    <text evidence="7">Part of the tripartite ATP-independent periplasmic (TRAP) transport system.</text>
</comment>
<evidence type="ECO:0000256" key="5">
    <source>
        <dbReference type="ARBA" id="ARBA00022989"/>
    </source>
</evidence>
<keyword evidence="2 7" id="KW-0813">Transport</keyword>
<evidence type="ECO:0000256" key="7">
    <source>
        <dbReference type="RuleBase" id="RU369079"/>
    </source>
</evidence>
<gene>
    <name evidence="9" type="ORF">HK439_24155</name>
</gene>
<feature type="transmembrane region" description="Helical" evidence="7">
    <location>
        <begin position="95"/>
        <end position="117"/>
    </location>
</feature>
<comment type="similarity">
    <text evidence="7">Belongs to the TRAP transporter small permease family.</text>
</comment>
<keyword evidence="5 7" id="KW-1133">Transmembrane helix</keyword>
<organism evidence="9 10">
    <name type="scientific">Roseibium aggregatum</name>
    <dbReference type="NCBI Taxonomy" id="187304"/>
    <lineage>
        <taxon>Bacteria</taxon>
        <taxon>Pseudomonadati</taxon>
        <taxon>Pseudomonadota</taxon>
        <taxon>Alphaproteobacteria</taxon>
        <taxon>Hyphomicrobiales</taxon>
        <taxon>Stappiaceae</taxon>
        <taxon>Roseibium</taxon>
    </lineage>
</organism>
<dbReference type="InterPro" id="IPR055348">
    <property type="entry name" value="DctQ"/>
</dbReference>
<evidence type="ECO:0000256" key="3">
    <source>
        <dbReference type="ARBA" id="ARBA00022475"/>
    </source>
</evidence>
<comment type="subunit">
    <text evidence="7">The complex comprises the extracytoplasmic solute receptor protein and the two transmembrane proteins.</text>
</comment>
<feature type="transmembrane region" description="Helical" evidence="7">
    <location>
        <begin position="137"/>
        <end position="159"/>
    </location>
</feature>
<comment type="subcellular location">
    <subcellularLocation>
        <location evidence="7">Cell inner membrane</location>
        <topology evidence="7">Multi-pass membrane protein</topology>
    </subcellularLocation>
    <subcellularLocation>
        <location evidence="1">Cell membrane</location>
        <topology evidence="1">Multi-pass membrane protein</topology>
    </subcellularLocation>
</comment>
<keyword evidence="6 7" id="KW-0472">Membrane</keyword>
<evidence type="ECO:0000313" key="10">
    <source>
        <dbReference type="Proteomes" id="UP000598467"/>
    </source>
</evidence>
<proteinExistence type="inferred from homology"/>
<evidence type="ECO:0000256" key="1">
    <source>
        <dbReference type="ARBA" id="ARBA00004651"/>
    </source>
</evidence>
<comment type="caution">
    <text evidence="9">The sequence shown here is derived from an EMBL/GenBank/DDBJ whole genome shotgun (WGS) entry which is preliminary data.</text>
</comment>
<evidence type="ECO:0000259" key="8">
    <source>
        <dbReference type="Pfam" id="PF04290"/>
    </source>
</evidence>
<protein>
    <recommendedName>
        <fullName evidence="7">TRAP transporter small permease protein</fullName>
    </recommendedName>
</protein>
<sequence length="165" mass="18347">MFSLLQRVVTLWALLGGLLAIVIVLVTAVNVGAFTLDSIVKPFGLYVSALPGYEDFVRLAISVAALSFFPYTQLKKGHVAVDLFVQTFPRWLQSFLDHLWQAFTVVVAFALAYYMWQGMIETKGDNTMTAVLGWQEWPWYFPGVISMILWGLVALGQVLGGKSHG</sequence>
<accession>A0A926NZP6</accession>
<evidence type="ECO:0000256" key="4">
    <source>
        <dbReference type="ARBA" id="ARBA00022692"/>
    </source>
</evidence>
<reference evidence="9" key="1">
    <citation type="submission" date="2020-05" db="EMBL/GenBank/DDBJ databases">
        <title>Identification of trans-AT polyketide cluster in two marine bacteria, producers of a novel glutaramide-containing polyketide sesbanimide D and analogs.</title>
        <authorList>
            <person name="Kacar D."/>
            <person name="Rodriguez P."/>
            <person name="Canedo L."/>
            <person name="Gonzalez E."/>
            <person name="Galan B."/>
            <person name="De La Calle F."/>
            <person name="Garcia J.L."/>
        </authorList>
    </citation>
    <scope>NUCLEOTIDE SEQUENCE</scope>
    <source>
        <strain evidence="9">PHM038</strain>
    </source>
</reference>
<comment type="caution">
    <text evidence="7">Lacks conserved residue(s) required for the propagation of feature annotation.</text>
</comment>
<name>A0A926NZP6_9HYPH</name>